<dbReference type="Proteomes" id="UP000236736">
    <property type="component" value="Unassembled WGS sequence"/>
</dbReference>
<keyword evidence="2" id="KW-0472">Membrane</keyword>
<feature type="transmembrane region" description="Helical" evidence="2">
    <location>
        <begin position="258"/>
        <end position="276"/>
    </location>
</feature>
<sequence>MPNYEEVIQQSQANIKSLSEKLKDLDKLHQDIKELIKQPEIFDTKYQQIVKLSEEYTNTLGATTKKYLDGNNALFTANLNELSNKTTDLQKEISRLVNTDFTKLFQDLQKSFIDQTRKDLAIELKKFDDKSTDLQTKIDELRKQVERLERIDLEKHFDKLQKTLAEIFIAINAINLTLTNVVQTLTGIVQALGYIQTTLDTNHKEAKQLLNGFSETTEKHLTDIEKQATKNVELLESKIKSLSDQNDLLKKEIKTNRIFLIVGFVIAISILVYLIVR</sequence>
<keyword evidence="4" id="KW-1185">Reference proteome</keyword>
<keyword evidence="2" id="KW-0812">Transmembrane</keyword>
<evidence type="ECO:0000256" key="1">
    <source>
        <dbReference type="SAM" id="Coils"/>
    </source>
</evidence>
<name>A0A1H6ATP9_9BACT</name>
<evidence type="ECO:0000313" key="4">
    <source>
        <dbReference type="Proteomes" id="UP000236736"/>
    </source>
</evidence>
<keyword evidence="2" id="KW-1133">Transmembrane helix</keyword>
<dbReference type="OrthoDB" id="10009241at2"/>
<dbReference type="EMBL" id="FNVR01000058">
    <property type="protein sequence ID" value="SEG51206.1"/>
    <property type="molecule type" value="Genomic_DNA"/>
</dbReference>
<reference evidence="4" key="1">
    <citation type="submission" date="2016-10" db="EMBL/GenBank/DDBJ databases">
        <authorList>
            <person name="Varghese N."/>
            <person name="Submissions S."/>
        </authorList>
    </citation>
    <scope>NUCLEOTIDE SEQUENCE [LARGE SCALE GENOMIC DNA]</scope>
    <source>
        <strain evidence="4">DSM 17298</strain>
    </source>
</reference>
<feature type="coiled-coil region" evidence="1">
    <location>
        <begin position="225"/>
        <end position="252"/>
    </location>
</feature>
<protein>
    <submittedName>
        <fullName evidence="3">Uncharacterized protein</fullName>
    </submittedName>
</protein>
<dbReference type="RefSeq" id="WP_103926811.1">
    <property type="nucleotide sequence ID" value="NZ_FNVR01000058.1"/>
</dbReference>
<organism evidence="3 4">
    <name type="scientific">Algoriphagus boritolerans DSM 17298 = JCM 18970</name>
    <dbReference type="NCBI Taxonomy" id="1120964"/>
    <lineage>
        <taxon>Bacteria</taxon>
        <taxon>Pseudomonadati</taxon>
        <taxon>Bacteroidota</taxon>
        <taxon>Cytophagia</taxon>
        <taxon>Cytophagales</taxon>
        <taxon>Cyclobacteriaceae</taxon>
        <taxon>Algoriphagus</taxon>
    </lineage>
</organism>
<evidence type="ECO:0000313" key="3">
    <source>
        <dbReference type="EMBL" id="SEG51206.1"/>
    </source>
</evidence>
<proteinExistence type="predicted"/>
<evidence type="ECO:0000256" key="2">
    <source>
        <dbReference type="SAM" id="Phobius"/>
    </source>
</evidence>
<dbReference type="AlphaFoldDB" id="A0A1H6ATP9"/>
<keyword evidence="1" id="KW-0175">Coiled coil</keyword>
<feature type="coiled-coil region" evidence="1">
    <location>
        <begin position="124"/>
        <end position="151"/>
    </location>
</feature>
<gene>
    <name evidence="3" type="ORF">SAMN03080598_04281</name>
</gene>
<accession>A0A1H6ATP9</accession>
<feature type="coiled-coil region" evidence="1">
    <location>
        <begin position="1"/>
        <end position="38"/>
    </location>
</feature>
<dbReference type="STRING" id="1120964.GCA_001313265_07824"/>